<keyword evidence="3" id="KW-0233">DNA recombination</keyword>
<dbReference type="EMBL" id="BAAARY010000008">
    <property type="protein sequence ID" value="GAA2522966.1"/>
    <property type="molecule type" value="Genomic_DNA"/>
</dbReference>
<accession>A0ABP6ATG5</accession>
<protein>
    <recommendedName>
        <fullName evidence="4">Tyr recombinase domain-containing protein</fullName>
    </recommendedName>
</protein>
<dbReference type="PANTHER" id="PTHR30349:SF41">
    <property type="entry name" value="INTEGRASE_RECOMBINASE PROTEIN MJ0367-RELATED"/>
    <property type="match status" value="1"/>
</dbReference>
<dbReference type="SUPFAM" id="SSF56349">
    <property type="entry name" value="DNA breaking-rejoining enzymes"/>
    <property type="match status" value="1"/>
</dbReference>
<name>A0ABP6ATG5_9ACTN</name>
<dbReference type="Gene3D" id="1.10.443.10">
    <property type="entry name" value="Intergrase catalytic core"/>
    <property type="match status" value="1"/>
</dbReference>
<dbReference type="PROSITE" id="PS51898">
    <property type="entry name" value="TYR_RECOMBINASE"/>
    <property type="match status" value="1"/>
</dbReference>
<evidence type="ECO:0000256" key="1">
    <source>
        <dbReference type="ARBA" id="ARBA00008857"/>
    </source>
</evidence>
<dbReference type="PANTHER" id="PTHR30349">
    <property type="entry name" value="PHAGE INTEGRASE-RELATED"/>
    <property type="match status" value="1"/>
</dbReference>
<comment type="caution">
    <text evidence="5">The sequence shown here is derived from an EMBL/GenBank/DDBJ whole genome shotgun (WGS) entry which is preliminary data.</text>
</comment>
<evidence type="ECO:0000259" key="4">
    <source>
        <dbReference type="PROSITE" id="PS51898"/>
    </source>
</evidence>
<dbReference type="Proteomes" id="UP001499978">
    <property type="component" value="Unassembled WGS sequence"/>
</dbReference>
<feature type="domain" description="Tyr recombinase" evidence="4">
    <location>
        <begin position="148"/>
        <end position="334"/>
    </location>
</feature>
<organism evidence="5 6">
    <name type="scientific">Pilimelia columellifera subsp. columellifera</name>
    <dbReference type="NCBI Taxonomy" id="706583"/>
    <lineage>
        <taxon>Bacteria</taxon>
        <taxon>Bacillati</taxon>
        <taxon>Actinomycetota</taxon>
        <taxon>Actinomycetes</taxon>
        <taxon>Micromonosporales</taxon>
        <taxon>Micromonosporaceae</taxon>
        <taxon>Pilimelia</taxon>
    </lineage>
</organism>
<dbReference type="RefSeq" id="WP_344171821.1">
    <property type="nucleotide sequence ID" value="NZ_BAAARY010000008.1"/>
</dbReference>
<keyword evidence="6" id="KW-1185">Reference proteome</keyword>
<proteinExistence type="inferred from homology"/>
<evidence type="ECO:0000313" key="5">
    <source>
        <dbReference type="EMBL" id="GAA2522966.1"/>
    </source>
</evidence>
<dbReference type="InterPro" id="IPR050090">
    <property type="entry name" value="Tyrosine_recombinase_XerCD"/>
</dbReference>
<keyword evidence="2" id="KW-0238">DNA-binding</keyword>
<evidence type="ECO:0000313" key="6">
    <source>
        <dbReference type="Proteomes" id="UP001499978"/>
    </source>
</evidence>
<reference evidence="6" key="1">
    <citation type="journal article" date="2019" name="Int. J. Syst. Evol. Microbiol.">
        <title>The Global Catalogue of Microorganisms (GCM) 10K type strain sequencing project: providing services to taxonomists for standard genome sequencing and annotation.</title>
        <authorList>
            <consortium name="The Broad Institute Genomics Platform"/>
            <consortium name="The Broad Institute Genome Sequencing Center for Infectious Disease"/>
            <person name="Wu L."/>
            <person name="Ma J."/>
        </authorList>
    </citation>
    <scope>NUCLEOTIDE SEQUENCE [LARGE SCALE GENOMIC DNA]</scope>
    <source>
        <strain evidence="6">JCM 3367</strain>
    </source>
</reference>
<comment type="similarity">
    <text evidence="1">Belongs to the 'phage' integrase family.</text>
</comment>
<dbReference type="InterPro" id="IPR013762">
    <property type="entry name" value="Integrase-like_cat_sf"/>
</dbReference>
<dbReference type="InterPro" id="IPR002104">
    <property type="entry name" value="Integrase_catalytic"/>
</dbReference>
<gene>
    <name evidence="5" type="ORF">GCM10010201_21460</name>
</gene>
<dbReference type="InterPro" id="IPR011010">
    <property type="entry name" value="DNA_brk_join_enz"/>
</dbReference>
<evidence type="ECO:0000256" key="3">
    <source>
        <dbReference type="ARBA" id="ARBA00023172"/>
    </source>
</evidence>
<evidence type="ECO:0000256" key="2">
    <source>
        <dbReference type="ARBA" id="ARBA00023125"/>
    </source>
</evidence>
<sequence>MNATPNAGRAQVDAALVLLAGLGLTPEDLVASSAVAGKPVPTFAEYVPQVVAATNPGSLKTYGSYWNKVVDQWGSRALTEPTPLEIQELGKRLRAARLRRRNGRGGASSEENYVAAMRCLYKRAVADGYLTEAQNPAAKVTKPRRQPSTRRALPDARLAEINKVASTTGDDPALDSLLLRLHTETACRRGGALAVRRCDLDPKQCLIRLHEKGGTQRWQPVSPTLMRSLLAHWNERGNLDDRSTEQLLRYKDRRPLTYRRYDHMWVRIGQHLDWVDIQGISTHWLRHTIITWVERSFGYAVARAFAGHSQESGDVGATATYIKAELHEIAAAVAALTGEPHPLAEN</sequence>
<dbReference type="InterPro" id="IPR010998">
    <property type="entry name" value="Integrase_recombinase_N"/>
</dbReference>
<dbReference type="CDD" id="cd00397">
    <property type="entry name" value="DNA_BRE_C"/>
    <property type="match status" value="1"/>
</dbReference>
<dbReference type="Pfam" id="PF00589">
    <property type="entry name" value="Phage_integrase"/>
    <property type="match status" value="1"/>
</dbReference>
<dbReference type="Gene3D" id="1.10.150.130">
    <property type="match status" value="1"/>
</dbReference>